<protein>
    <submittedName>
        <fullName evidence="4">SIS domain-containing protein</fullName>
    </submittedName>
</protein>
<dbReference type="SUPFAM" id="SSF53697">
    <property type="entry name" value="SIS domain"/>
    <property type="match status" value="1"/>
</dbReference>
<dbReference type="InterPro" id="IPR035466">
    <property type="entry name" value="GlmS/AgaS_SIS"/>
</dbReference>
<reference evidence="4" key="1">
    <citation type="submission" date="2022-06" db="EMBL/GenBank/DDBJ databases">
        <title>Sphingomonas sp. nov. isolated from rhizosphere soil of tomato.</title>
        <authorList>
            <person name="Dong H."/>
            <person name="Gao R."/>
        </authorList>
    </citation>
    <scope>NUCLEOTIDE SEQUENCE</scope>
    <source>
        <strain evidence="4">MMSM24</strain>
    </source>
</reference>
<dbReference type="CDD" id="cd05008">
    <property type="entry name" value="SIS_GlmS_GlmD_1"/>
    <property type="match status" value="1"/>
</dbReference>
<dbReference type="PROSITE" id="PS51464">
    <property type="entry name" value="SIS"/>
    <property type="match status" value="2"/>
</dbReference>
<evidence type="ECO:0000256" key="1">
    <source>
        <dbReference type="ARBA" id="ARBA00022576"/>
    </source>
</evidence>
<keyword evidence="2" id="KW-0677">Repeat</keyword>
<dbReference type="InterPro" id="IPR001347">
    <property type="entry name" value="SIS_dom"/>
</dbReference>
<dbReference type="AlphaFoldDB" id="A0AA41Z5G8"/>
<dbReference type="Pfam" id="PF01380">
    <property type="entry name" value="SIS"/>
    <property type="match status" value="2"/>
</dbReference>
<dbReference type="CDD" id="cd05009">
    <property type="entry name" value="SIS_GlmS_GlmD_2"/>
    <property type="match status" value="1"/>
</dbReference>
<feature type="domain" description="SIS" evidence="3">
    <location>
        <begin position="33"/>
        <end position="176"/>
    </location>
</feature>
<organism evidence="4 5">
    <name type="scientific">Sphingomonas lycopersici</name>
    <dbReference type="NCBI Taxonomy" id="2951807"/>
    <lineage>
        <taxon>Bacteria</taxon>
        <taxon>Pseudomonadati</taxon>
        <taxon>Pseudomonadota</taxon>
        <taxon>Alphaproteobacteria</taxon>
        <taxon>Sphingomonadales</taxon>
        <taxon>Sphingomonadaceae</taxon>
        <taxon>Sphingomonas</taxon>
    </lineage>
</organism>
<dbReference type="Proteomes" id="UP001165565">
    <property type="component" value="Unassembled WGS sequence"/>
</dbReference>
<feature type="domain" description="SIS" evidence="3">
    <location>
        <begin position="198"/>
        <end position="337"/>
    </location>
</feature>
<evidence type="ECO:0000313" key="5">
    <source>
        <dbReference type="Proteomes" id="UP001165565"/>
    </source>
</evidence>
<dbReference type="Gene3D" id="3.40.50.10490">
    <property type="entry name" value="Glucose-6-phosphate isomerase like protein, domain 1"/>
    <property type="match status" value="2"/>
</dbReference>
<evidence type="ECO:0000313" key="4">
    <source>
        <dbReference type="EMBL" id="MCW6533159.1"/>
    </source>
</evidence>
<dbReference type="InterPro" id="IPR046348">
    <property type="entry name" value="SIS_dom_sf"/>
</dbReference>
<dbReference type="RefSeq" id="WP_265267208.1">
    <property type="nucleotide sequence ID" value="NZ_JANFAV010000001.1"/>
</dbReference>
<sequence>MHAQTGRMLIEARQAPDVCEAQLERNATLVREAGRRLRDLAPPFAATLARGSSDQAAGFAKHLLEIHAGIPTLSHAPSVGSLYRASSPHFRDIPLIAISQSGRSPDLIAASEDAQRQGAIVVALVNDTASPLAALADITIPVHAGAETSVAATKSFIATLVALTHLVSEWSGDDALLGALSGIGPRLREAAAQDWSAALPYLVPASDLLVLGRGPTLPIAGEAALKLKETAGLYAEAFSSAEVAHGPMTLVKAGDPVLAFGPGDVSAHGLHERLADFAARGAPVIAAGPAEDIAAATIQFPAPAGEHPVIGAIAAIQSFYDLANAVAIARGRDPDRPPHLAKVTRTL</sequence>
<evidence type="ECO:0000256" key="2">
    <source>
        <dbReference type="ARBA" id="ARBA00022737"/>
    </source>
</evidence>
<dbReference type="PANTHER" id="PTHR10937:SF8">
    <property type="entry name" value="AMINOTRANSFERASE-RELATED"/>
    <property type="match status" value="1"/>
</dbReference>
<dbReference type="InterPro" id="IPR035490">
    <property type="entry name" value="GlmS/FrlB_SIS"/>
</dbReference>
<name>A0AA41Z5G8_9SPHN</name>
<comment type="caution">
    <text evidence="4">The sequence shown here is derived from an EMBL/GenBank/DDBJ whole genome shotgun (WGS) entry which is preliminary data.</text>
</comment>
<dbReference type="GO" id="GO:0008483">
    <property type="term" value="F:transaminase activity"/>
    <property type="evidence" value="ECO:0007669"/>
    <property type="project" value="UniProtKB-KW"/>
</dbReference>
<gene>
    <name evidence="4" type="ORF">NEE01_00020</name>
</gene>
<evidence type="ECO:0000259" key="3">
    <source>
        <dbReference type="PROSITE" id="PS51464"/>
    </source>
</evidence>
<dbReference type="GO" id="GO:1901135">
    <property type="term" value="P:carbohydrate derivative metabolic process"/>
    <property type="evidence" value="ECO:0007669"/>
    <property type="project" value="InterPro"/>
</dbReference>
<dbReference type="GO" id="GO:0097367">
    <property type="term" value="F:carbohydrate derivative binding"/>
    <property type="evidence" value="ECO:0007669"/>
    <property type="project" value="InterPro"/>
</dbReference>
<dbReference type="PANTHER" id="PTHR10937">
    <property type="entry name" value="GLUCOSAMINE--FRUCTOSE-6-PHOSPHATE AMINOTRANSFERASE, ISOMERIZING"/>
    <property type="match status" value="1"/>
</dbReference>
<dbReference type="EMBL" id="JANFAV010000001">
    <property type="protein sequence ID" value="MCW6533159.1"/>
    <property type="molecule type" value="Genomic_DNA"/>
</dbReference>
<keyword evidence="5" id="KW-1185">Reference proteome</keyword>
<keyword evidence="1" id="KW-0808">Transferase</keyword>
<proteinExistence type="predicted"/>
<accession>A0AA41Z5G8</accession>
<keyword evidence="1" id="KW-0032">Aminotransferase</keyword>